<reference evidence="2" key="1">
    <citation type="submission" date="2022-11" db="UniProtKB">
        <authorList>
            <consortium name="WormBaseParasite"/>
        </authorList>
    </citation>
    <scope>IDENTIFICATION</scope>
</reference>
<protein>
    <submittedName>
        <fullName evidence="2">Protein MAK10 homolog</fullName>
    </submittedName>
</protein>
<organism evidence="1 2">
    <name type="scientific">Panagrolaimus sp. JU765</name>
    <dbReference type="NCBI Taxonomy" id="591449"/>
    <lineage>
        <taxon>Eukaryota</taxon>
        <taxon>Metazoa</taxon>
        <taxon>Ecdysozoa</taxon>
        <taxon>Nematoda</taxon>
        <taxon>Chromadorea</taxon>
        <taxon>Rhabditida</taxon>
        <taxon>Tylenchina</taxon>
        <taxon>Panagrolaimomorpha</taxon>
        <taxon>Panagrolaimoidea</taxon>
        <taxon>Panagrolaimidae</taxon>
        <taxon>Panagrolaimus</taxon>
    </lineage>
</organism>
<evidence type="ECO:0000313" key="2">
    <source>
        <dbReference type="WBParaSite" id="JU765_v2.g16779.t1"/>
    </source>
</evidence>
<evidence type="ECO:0000313" key="1">
    <source>
        <dbReference type="Proteomes" id="UP000887576"/>
    </source>
</evidence>
<sequence>MPLKEQIAVFDATMACLVSFLKSNSLDQTVYTNILLNDPELIEDEILKAMTTGLLQMTRTLKFIIDLGGISFDEDIALACKADETMLSSADNDNAIVFLKSVEKKMEKKLKTNLEKAMLHRLKFLRLFLEACACIVPPSSVLAPDSEEAFVVNFKLAAVCLSALMTSFSIIEKSINEGLSSENDDDGDYSWLSSFQPDVNRHLIPNSFPRAPLIDDRTTSYKFWKVLVENMTNMVRELPLKVGTIEDLLNYIREFTASDADIFNRCLLQVAVAPFGDSIFGNIPLNNLVINSLQGSTSPIVLDKNYPLYHSNAIQQYWQQVLTAISRSFLSLVQVYGMNETRQRDQITNILKEFNSLYYEAEIMDKKFLEYLRSHGDFSDVIEMKPFCISAYIGQHLMKLMRYYIVLGFKSELFVPYEFQYCYWYLGEVISMWCYRLFEQSKEYLIADLKLIPSHIDQKKFERKRKQREGFVRRKIEDIEVTLLHERIDALICRSLVSIVSGLVTAGHLEIPEGEKNRYSVRFEPFAHVPIFARITHKEYSSETEIGLLASLPAKKCYERAQESLAMAFDHLNRLKMLSSDDPLVNQLLPVIKKNLVVCRLLTAAPEKQVSFEFSKINFLYPMLKLV</sequence>
<dbReference type="WBParaSite" id="JU765_v2.g16779.t1">
    <property type="protein sequence ID" value="JU765_v2.g16779.t1"/>
    <property type="gene ID" value="JU765_v2.g16779"/>
</dbReference>
<proteinExistence type="predicted"/>
<accession>A0AC34QJ46</accession>
<dbReference type="Proteomes" id="UP000887576">
    <property type="component" value="Unplaced"/>
</dbReference>
<name>A0AC34QJ46_9BILA</name>